<feature type="compositionally biased region" description="Low complexity" evidence="9">
    <location>
        <begin position="571"/>
        <end position="582"/>
    </location>
</feature>
<comment type="catalytic activity">
    <reaction evidence="7">
        <text>L-threonyl-[protein] + ATP = O-phospho-L-threonyl-[protein] + ADP + H(+)</text>
        <dbReference type="Rhea" id="RHEA:46608"/>
        <dbReference type="Rhea" id="RHEA-COMP:11060"/>
        <dbReference type="Rhea" id="RHEA-COMP:11605"/>
        <dbReference type="ChEBI" id="CHEBI:15378"/>
        <dbReference type="ChEBI" id="CHEBI:30013"/>
        <dbReference type="ChEBI" id="CHEBI:30616"/>
        <dbReference type="ChEBI" id="CHEBI:61977"/>
        <dbReference type="ChEBI" id="CHEBI:456216"/>
        <dbReference type="EC" id="2.7.11.1"/>
    </reaction>
</comment>
<protein>
    <recommendedName>
        <fullName evidence="1">non-specific serine/threonine protein kinase</fullName>
        <ecNumber evidence="1">2.7.11.1</ecNumber>
    </recommendedName>
</protein>
<name>A0AAN8VJQ8_9MAGN</name>
<dbReference type="SMART" id="SM00220">
    <property type="entry name" value="S_TKc"/>
    <property type="match status" value="1"/>
</dbReference>
<dbReference type="PANTHER" id="PTHR22967">
    <property type="entry name" value="SERINE/THREONINE PROTEIN KINASE"/>
    <property type="match status" value="1"/>
</dbReference>
<dbReference type="GO" id="GO:0005524">
    <property type="term" value="F:ATP binding"/>
    <property type="evidence" value="ECO:0007669"/>
    <property type="project" value="UniProtKB-KW"/>
</dbReference>
<feature type="region of interest" description="Disordered" evidence="9">
    <location>
        <begin position="553"/>
        <end position="703"/>
    </location>
</feature>
<keyword evidence="5 11" id="KW-0418">Kinase</keyword>
<keyword evidence="12" id="KW-1185">Reference proteome</keyword>
<gene>
    <name evidence="11" type="ORF">RJ641_004852</name>
</gene>
<sequence length="703" mass="78665">MWRFNPFTQKEQAGLDGRIIDIGNLKVQIHNAIAEGGFSCVYSGRDALHPAKQYAVKHIICNDQESLELVMKEISVMKSLKGHPNVVTLYAHTVFDMGRTKEAFLVMEFCEKSLVNVLENRGAGFFEEKQALSIFRDVCNAVFAMHCQNPPIAHRDLKAENLLLGSDGLWKLCDFGSTSTNHKRFERPEEMGIEEDNIRKYTTPAYRAPEVESDMCMWDLFRRDLINEKVDIWALGCLLFRICFFKSAFDGESKLQILNGNYRIPELPKYSTSVTDLIKDMLQGSPDARPDIMQASALLDWPFISMNLVELQKSFPDQPPEMRQSATNLHEAGTKSVNKGSPMPRRSPPPPPSSCEPPRHLSRPSHISKAGSGGGALGAFWSTQHAKDSVVEEEKPKFDDNPTIHSTPDRSHPEKDPYPRNTNHSKEENNHSHLVRKMAQGRPPNRTEDGHLELKSFQDHNQNNDWAKDSKPESKPPFQNDAFNAFAAEFDTSKLSSQVNNNKSGKEETLAAEVERLKEQLKQVNLENAEITSKYEKLSAICRSQRQEIQELKQAVAARTPSSGGDTLKVSPSSGTQQSSTPPREKIEGAIWDQPHGLFDKSSPSADSKPWQAFAEDPKPQQPLSNENSKSVRTRTSLLNKHASEGTSKTKAWGFETDSFTAMPSASSHISRPIGEHSSPQHFGEFKTTESKANPQPAGWAGF</sequence>
<feature type="domain" description="Protein kinase" evidence="10">
    <location>
        <begin position="27"/>
        <end position="304"/>
    </location>
</feature>
<evidence type="ECO:0000256" key="4">
    <source>
        <dbReference type="ARBA" id="ARBA00022741"/>
    </source>
</evidence>
<feature type="compositionally biased region" description="Polar residues" evidence="9">
    <location>
        <begin position="622"/>
        <end position="650"/>
    </location>
</feature>
<evidence type="ECO:0000256" key="5">
    <source>
        <dbReference type="ARBA" id="ARBA00022777"/>
    </source>
</evidence>
<dbReference type="PANTHER" id="PTHR22967:SF57">
    <property type="entry name" value="AUXILIN, ISOFORM A-RELATED"/>
    <property type="match status" value="1"/>
</dbReference>
<dbReference type="GO" id="GO:0005737">
    <property type="term" value="C:cytoplasm"/>
    <property type="evidence" value="ECO:0007669"/>
    <property type="project" value="TreeGrafter"/>
</dbReference>
<dbReference type="GO" id="GO:0004674">
    <property type="term" value="F:protein serine/threonine kinase activity"/>
    <property type="evidence" value="ECO:0007669"/>
    <property type="project" value="UniProtKB-KW"/>
</dbReference>
<dbReference type="FunFam" id="1.10.510.10:FF:000349">
    <property type="entry name" value="probable serine/threonine-protein kinase DDB_G0280111"/>
    <property type="match status" value="1"/>
</dbReference>
<keyword evidence="4" id="KW-0547">Nucleotide-binding</keyword>
<dbReference type="Pfam" id="PF00069">
    <property type="entry name" value="Pkinase"/>
    <property type="match status" value="1"/>
</dbReference>
<evidence type="ECO:0000256" key="9">
    <source>
        <dbReference type="SAM" id="MobiDB-lite"/>
    </source>
</evidence>
<dbReference type="EMBL" id="JBAMMX010000013">
    <property type="protein sequence ID" value="KAK6928647.1"/>
    <property type="molecule type" value="Genomic_DNA"/>
</dbReference>
<accession>A0AAN8VJQ8</accession>
<evidence type="ECO:0000256" key="6">
    <source>
        <dbReference type="ARBA" id="ARBA00022840"/>
    </source>
</evidence>
<dbReference type="CDD" id="cd13985">
    <property type="entry name" value="STKc_GAK_like"/>
    <property type="match status" value="1"/>
</dbReference>
<feature type="compositionally biased region" description="Polar residues" evidence="9">
    <location>
        <begin position="658"/>
        <end position="670"/>
    </location>
</feature>
<dbReference type="EC" id="2.7.11.1" evidence="1"/>
<evidence type="ECO:0000313" key="12">
    <source>
        <dbReference type="Proteomes" id="UP001370490"/>
    </source>
</evidence>
<comment type="caution">
    <text evidence="11">The sequence shown here is derived from an EMBL/GenBank/DDBJ whole genome shotgun (WGS) entry which is preliminary data.</text>
</comment>
<organism evidence="11 12">
    <name type="scientific">Dillenia turbinata</name>
    <dbReference type="NCBI Taxonomy" id="194707"/>
    <lineage>
        <taxon>Eukaryota</taxon>
        <taxon>Viridiplantae</taxon>
        <taxon>Streptophyta</taxon>
        <taxon>Embryophyta</taxon>
        <taxon>Tracheophyta</taxon>
        <taxon>Spermatophyta</taxon>
        <taxon>Magnoliopsida</taxon>
        <taxon>eudicotyledons</taxon>
        <taxon>Gunneridae</taxon>
        <taxon>Pentapetalae</taxon>
        <taxon>Dilleniales</taxon>
        <taxon>Dilleniaceae</taxon>
        <taxon>Dillenia</taxon>
    </lineage>
</organism>
<evidence type="ECO:0000313" key="11">
    <source>
        <dbReference type="EMBL" id="KAK6928647.1"/>
    </source>
</evidence>
<keyword evidence="3" id="KW-0808">Transferase</keyword>
<dbReference type="Gene3D" id="1.10.510.10">
    <property type="entry name" value="Transferase(Phosphotransferase) domain 1"/>
    <property type="match status" value="1"/>
</dbReference>
<feature type="region of interest" description="Disordered" evidence="9">
    <location>
        <begin position="316"/>
        <end position="480"/>
    </location>
</feature>
<feature type="compositionally biased region" description="Basic and acidic residues" evidence="9">
    <location>
        <begin position="445"/>
        <end position="458"/>
    </location>
</feature>
<dbReference type="PROSITE" id="PS50011">
    <property type="entry name" value="PROTEIN_KINASE_DOM"/>
    <property type="match status" value="1"/>
</dbReference>
<dbReference type="AlphaFoldDB" id="A0AAN8VJQ8"/>
<dbReference type="Proteomes" id="UP001370490">
    <property type="component" value="Unassembled WGS sequence"/>
</dbReference>
<dbReference type="InterPro" id="IPR011009">
    <property type="entry name" value="Kinase-like_dom_sf"/>
</dbReference>
<keyword evidence="2" id="KW-0723">Serine/threonine-protein kinase</keyword>
<feature type="compositionally biased region" description="Basic and acidic residues" evidence="9">
    <location>
        <begin position="385"/>
        <end position="431"/>
    </location>
</feature>
<evidence type="ECO:0000256" key="2">
    <source>
        <dbReference type="ARBA" id="ARBA00022527"/>
    </source>
</evidence>
<evidence type="ECO:0000256" key="1">
    <source>
        <dbReference type="ARBA" id="ARBA00012513"/>
    </source>
</evidence>
<proteinExistence type="predicted"/>
<dbReference type="SUPFAM" id="SSF56112">
    <property type="entry name" value="Protein kinase-like (PK-like)"/>
    <property type="match status" value="1"/>
</dbReference>
<evidence type="ECO:0000256" key="8">
    <source>
        <dbReference type="ARBA" id="ARBA00048679"/>
    </source>
</evidence>
<evidence type="ECO:0000256" key="3">
    <source>
        <dbReference type="ARBA" id="ARBA00022679"/>
    </source>
</evidence>
<feature type="compositionally biased region" description="Pro residues" evidence="9">
    <location>
        <begin position="345"/>
        <end position="355"/>
    </location>
</feature>
<keyword evidence="6" id="KW-0067">ATP-binding</keyword>
<reference evidence="11 12" key="1">
    <citation type="submission" date="2023-12" db="EMBL/GenBank/DDBJ databases">
        <title>A high-quality genome assembly for Dillenia turbinata (Dilleniales).</title>
        <authorList>
            <person name="Chanderbali A."/>
        </authorList>
    </citation>
    <scope>NUCLEOTIDE SEQUENCE [LARGE SCALE GENOMIC DNA]</scope>
    <source>
        <strain evidence="11">LSX21</strain>
        <tissue evidence="11">Leaf</tissue>
    </source>
</reference>
<evidence type="ECO:0000259" key="10">
    <source>
        <dbReference type="PROSITE" id="PS50011"/>
    </source>
</evidence>
<dbReference type="PROSITE" id="PS00108">
    <property type="entry name" value="PROTEIN_KINASE_ST"/>
    <property type="match status" value="1"/>
</dbReference>
<comment type="catalytic activity">
    <reaction evidence="8">
        <text>L-seryl-[protein] + ATP = O-phospho-L-seryl-[protein] + ADP + H(+)</text>
        <dbReference type="Rhea" id="RHEA:17989"/>
        <dbReference type="Rhea" id="RHEA-COMP:9863"/>
        <dbReference type="Rhea" id="RHEA-COMP:11604"/>
        <dbReference type="ChEBI" id="CHEBI:15378"/>
        <dbReference type="ChEBI" id="CHEBI:29999"/>
        <dbReference type="ChEBI" id="CHEBI:30616"/>
        <dbReference type="ChEBI" id="CHEBI:83421"/>
        <dbReference type="ChEBI" id="CHEBI:456216"/>
        <dbReference type="EC" id="2.7.11.1"/>
    </reaction>
</comment>
<dbReference type="InterPro" id="IPR008271">
    <property type="entry name" value="Ser/Thr_kinase_AS"/>
</dbReference>
<dbReference type="InterPro" id="IPR000719">
    <property type="entry name" value="Prot_kinase_dom"/>
</dbReference>
<evidence type="ECO:0000256" key="7">
    <source>
        <dbReference type="ARBA" id="ARBA00047899"/>
    </source>
</evidence>